<feature type="transmembrane region" description="Helical" evidence="1">
    <location>
        <begin position="12"/>
        <end position="38"/>
    </location>
</feature>
<sequence length="697" mass="73860">MMKRFRKRPDQAGFTLIEMLVIAPIVILAIGAFLTVIISMTGEVLASRASNTLTYNVQDALNRIEQDVKMSSSFLATNNVLGTNQGYNDDATNFTNVGGASGTSLILNAIATTSNPVSASSSYVYLVDKPNNCSAPQGNVPFTYNIVYFIKNNTLYRRTIMPTNYNDTTNNVCDPPWQQPSCSPAFMDSQSGSVFCKTKDVQLVDGVSPANFSVQYYNGEATTAVNTPASSTSASNSDRNTALQSATTVAVSITAQQTAAGRAVERAAILRVSRLDANASGIAVMTSDTVPSAPQVSSSTSEPTNVTFSWPKVNTASGYTFEYKINGGGWSTGFSNQPTQTFTVTNATHQDVVQARVTAINSAGNSGYGTSSVTVPLWTPFNLQNGWLDYAPPYASAAYTKTSAGMILLKGLVRSGSGVIATLPPGYRPAMALIFENSSTSAGGRLDVYPDGTIYMSVGSNAWFSLDGIAFMPAGTTFTTPPFYNGWVNYSPSSGDSRWQGAGYALDGAGRVQLTGLMRNGATSGSMVILPTGYRPDAYIHILNDNGNSPGHISVDSSGNVLAKGYGAVYSSLQGMFYPAGRATGTDCTTQWCALPMVNGWTYYGPSYSTPQYTKGTDGVVLLKGLIKGGSSTTALIATLPAGYCPAERALLATASNAAWARLDIVRQPDRSCQVLPMEGTSTTWLALDDIRYMAEP</sequence>
<reference evidence="3" key="1">
    <citation type="submission" date="2019-01" db="EMBL/GenBank/DDBJ databases">
        <title>Genomic signatures and co-occurrence patterns of the ultra-small Saccharimodia (Patescibacteria phylum) suggest a symbiotic lifestyle.</title>
        <authorList>
            <person name="Lemos L."/>
            <person name="Medeiros J."/>
            <person name="Andreote F."/>
            <person name="Fernandes G."/>
            <person name="Varani A."/>
            <person name="Oliveira G."/>
            <person name="Pylro V."/>
        </authorList>
    </citation>
    <scope>NUCLEOTIDE SEQUENCE [LARGE SCALE GENOMIC DNA]</scope>
    <source>
        <strain evidence="3">AMD02</strain>
    </source>
</reference>
<dbReference type="EMBL" id="SCKX01000001">
    <property type="protein sequence ID" value="RWZ78210.1"/>
    <property type="molecule type" value="Genomic_DNA"/>
</dbReference>
<dbReference type="PROSITE" id="PS50853">
    <property type="entry name" value="FN3"/>
    <property type="match status" value="1"/>
</dbReference>
<dbReference type="InterPro" id="IPR013783">
    <property type="entry name" value="Ig-like_fold"/>
</dbReference>
<dbReference type="InterPro" id="IPR036116">
    <property type="entry name" value="FN3_sf"/>
</dbReference>
<evidence type="ECO:0000313" key="4">
    <source>
        <dbReference type="Proteomes" id="UP000289257"/>
    </source>
</evidence>
<name>A0A4Q0AGU7_9BACT</name>
<keyword evidence="1" id="KW-0472">Membrane</keyword>
<dbReference type="InterPro" id="IPR003961">
    <property type="entry name" value="FN3_dom"/>
</dbReference>
<dbReference type="Gene3D" id="2.60.40.10">
    <property type="entry name" value="Immunoglobulins"/>
    <property type="match status" value="1"/>
</dbReference>
<gene>
    <name evidence="3" type="ORF">EOT05_00365</name>
</gene>
<accession>A0A4Q0AGU7</accession>
<proteinExistence type="predicted"/>
<keyword evidence="1" id="KW-1133">Transmembrane helix</keyword>
<protein>
    <recommendedName>
        <fullName evidence="2">Fibronectin type-III domain-containing protein</fullName>
    </recommendedName>
</protein>
<keyword evidence="4" id="KW-1185">Reference proteome</keyword>
<keyword evidence="1" id="KW-0812">Transmembrane</keyword>
<evidence type="ECO:0000259" key="2">
    <source>
        <dbReference type="PROSITE" id="PS50853"/>
    </source>
</evidence>
<evidence type="ECO:0000313" key="3">
    <source>
        <dbReference type="EMBL" id="RWZ78210.1"/>
    </source>
</evidence>
<dbReference type="SUPFAM" id="SSF49265">
    <property type="entry name" value="Fibronectin type III"/>
    <property type="match status" value="1"/>
</dbReference>
<organism evidence="3 4">
    <name type="scientific">Candidatus Microsaccharimonas sossegonensis</name>
    <dbReference type="NCBI Taxonomy" id="2506948"/>
    <lineage>
        <taxon>Bacteria</taxon>
        <taxon>Candidatus Saccharimonadota</taxon>
        <taxon>Candidatus Saccharimonadia</taxon>
        <taxon>Candidatus Saccharimonadales</taxon>
        <taxon>Candidatus Saccharimonadaceae</taxon>
        <taxon>Candidatus Microsaccharimonas</taxon>
    </lineage>
</organism>
<dbReference type="AlphaFoldDB" id="A0A4Q0AGU7"/>
<dbReference type="Proteomes" id="UP000289257">
    <property type="component" value="Unassembled WGS sequence"/>
</dbReference>
<feature type="domain" description="Fibronectin type-III" evidence="2">
    <location>
        <begin position="290"/>
        <end position="382"/>
    </location>
</feature>
<comment type="caution">
    <text evidence="3">The sequence shown here is derived from an EMBL/GenBank/DDBJ whole genome shotgun (WGS) entry which is preliminary data.</text>
</comment>
<evidence type="ECO:0000256" key="1">
    <source>
        <dbReference type="SAM" id="Phobius"/>
    </source>
</evidence>